<gene>
    <name evidence="2" type="ORF">QN277_001129</name>
</gene>
<keyword evidence="3" id="KW-1185">Reference proteome</keyword>
<evidence type="ECO:0000313" key="3">
    <source>
        <dbReference type="Proteomes" id="UP001293593"/>
    </source>
</evidence>
<evidence type="ECO:0000256" key="1">
    <source>
        <dbReference type="SAM" id="SignalP"/>
    </source>
</evidence>
<feature type="chain" id="PRO_5041952626" evidence="1">
    <location>
        <begin position="27"/>
        <end position="79"/>
    </location>
</feature>
<evidence type="ECO:0000313" key="2">
    <source>
        <dbReference type="EMBL" id="KAK4284274.1"/>
    </source>
</evidence>
<protein>
    <submittedName>
        <fullName evidence="2">Uncharacterized protein</fullName>
    </submittedName>
</protein>
<accession>A0AAE1N6T2</accession>
<reference evidence="2" key="1">
    <citation type="submission" date="2023-10" db="EMBL/GenBank/DDBJ databases">
        <title>Chromosome-level genome of the transformable northern wattle, Acacia crassicarpa.</title>
        <authorList>
            <person name="Massaro I."/>
            <person name="Sinha N.R."/>
            <person name="Poethig S."/>
            <person name="Leichty A.R."/>
        </authorList>
    </citation>
    <scope>NUCLEOTIDE SEQUENCE</scope>
    <source>
        <strain evidence="2">Acra3RX</strain>
        <tissue evidence="2">Leaf</tissue>
    </source>
</reference>
<keyword evidence="1" id="KW-0732">Signal</keyword>
<comment type="caution">
    <text evidence="2">The sequence shown here is derived from an EMBL/GenBank/DDBJ whole genome shotgun (WGS) entry which is preliminary data.</text>
</comment>
<dbReference type="AlphaFoldDB" id="A0AAE1N6T2"/>
<feature type="signal peptide" evidence="1">
    <location>
        <begin position="1"/>
        <end position="26"/>
    </location>
</feature>
<organism evidence="2 3">
    <name type="scientific">Acacia crassicarpa</name>
    <name type="common">northern wattle</name>
    <dbReference type="NCBI Taxonomy" id="499986"/>
    <lineage>
        <taxon>Eukaryota</taxon>
        <taxon>Viridiplantae</taxon>
        <taxon>Streptophyta</taxon>
        <taxon>Embryophyta</taxon>
        <taxon>Tracheophyta</taxon>
        <taxon>Spermatophyta</taxon>
        <taxon>Magnoliopsida</taxon>
        <taxon>eudicotyledons</taxon>
        <taxon>Gunneridae</taxon>
        <taxon>Pentapetalae</taxon>
        <taxon>rosids</taxon>
        <taxon>fabids</taxon>
        <taxon>Fabales</taxon>
        <taxon>Fabaceae</taxon>
        <taxon>Caesalpinioideae</taxon>
        <taxon>mimosoid clade</taxon>
        <taxon>Acacieae</taxon>
        <taxon>Acacia</taxon>
    </lineage>
</organism>
<proteinExistence type="predicted"/>
<dbReference type="Proteomes" id="UP001293593">
    <property type="component" value="Unassembled WGS sequence"/>
</dbReference>
<dbReference type="EMBL" id="JAWXYG010000001">
    <property type="protein sequence ID" value="KAK4284274.1"/>
    <property type="molecule type" value="Genomic_DNA"/>
</dbReference>
<name>A0AAE1N6T2_9FABA</name>
<sequence>MKKAIILIAFLILVSSFLSLPSATHARDLYEVQDPVTSPTNDRNNPSVKCAPGSPYRACINTPPTPKPQCHEYSRNCKK</sequence>